<reference evidence="2 3" key="1">
    <citation type="submission" date="2020-04" db="EMBL/GenBank/DDBJ databases">
        <authorList>
            <person name="De Canck E."/>
        </authorList>
    </citation>
    <scope>NUCLEOTIDE SEQUENCE [LARGE SCALE GENOMIC DNA]</scope>
    <source>
        <strain evidence="2 3">LMG 24238</strain>
    </source>
</reference>
<evidence type="ECO:0000313" key="2">
    <source>
        <dbReference type="EMBL" id="CAB3745531.1"/>
    </source>
</evidence>
<dbReference type="AlphaFoldDB" id="A0A6J5CUH4"/>
<dbReference type="Pfam" id="PF02746">
    <property type="entry name" value="MR_MLE_N"/>
    <property type="match status" value="1"/>
</dbReference>
<gene>
    <name evidence="2" type="primary">catB_2</name>
    <name evidence="2" type="ORF">LMG24238_07661</name>
</gene>
<proteinExistence type="predicted"/>
<organism evidence="2 3">
    <name type="scientific">Paraburkholderia sediminicola</name>
    <dbReference type="NCBI Taxonomy" id="458836"/>
    <lineage>
        <taxon>Bacteria</taxon>
        <taxon>Pseudomonadati</taxon>
        <taxon>Pseudomonadota</taxon>
        <taxon>Betaproteobacteria</taxon>
        <taxon>Burkholderiales</taxon>
        <taxon>Burkholderiaceae</taxon>
        <taxon>Paraburkholderia</taxon>
    </lineage>
</organism>
<evidence type="ECO:0000313" key="3">
    <source>
        <dbReference type="Proteomes" id="UP000494255"/>
    </source>
</evidence>
<accession>A0A6J5CUH4</accession>
<dbReference type="SUPFAM" id="SSF51604">
    <property type="entry name" value="Enolase C-terminal domain-like"/>
    <property type="match status" value="1"/>
</dbReference>
<dbReference type="SUPFAM" id="SSF54826">
    <property type="entry name" value="Enolase N-terminal domain-like"/>
    <property type="match status" value="1"/>
</dbReference>
<protein>
    <submittedName>
        <fullName evidence="2">Muconate cycloisomerase 1</fullName>
        <ecNumber evidence="2">5.5.1.1</ecNumber>
    </submittedName>
</protein>
<sequence>MKLAVDAYLAPESIGKDATRVRALMAHLGKLVKVNHFSKSALETALLDAQGKRLGVPVSELLGGPRRDRLPVAWTLASGDTARDIAEAHTMLEARRHNIF</sequence>
<keyword evidence="2" id="KW-0413">Isomerase</keyword>
<dbReference type="EMBL" id="CADIKC010000023">
    <property type="protein sequence ID" value="CAB3745531.1"/>
    <property type="molecule type" value="Genomic_DNA"/>
</dbReference>
<feature type="domain" description="Mandelate racemase/muconate lactonizing enzyme N-terminal" evidence="1">
    <location>
        <begin position="2"/>
        <end position="63"/>
    </location>
</feature>
<dbReference type="GO" id="GO:0018849">
    <property type="term" value="F:muconate cycloisomerase activity"/>
    <property type="evidence" value="ECO:0007669"/>
    <property type="project" value="UniProtKB-EC"/>
</dbReference>
<dbReference type="InterPro" id="IPR029017">
    <property type="entry name" value="Enolase-like_N"/>
</dbReference>
<keyword evidence="3" id="KW-1185">Reference proteome</keyword>
<dbReference type="Proteomes" id="UP000494255">
    <property type="component" value="Unassembled WGS sequence"/>
</dbReference>
<name>A0A6J5CUH4_9BURK</name>
<dbReference type="Gene3D" id="3.30.390.10">
    <property type="entry name" value="Enolase-like, N-terminal domain"/>
    <property type="match status" value="1"/>
</dbReference>
<dbReference type="InterPro" id="IPR013341">
    <property type="entry name" value="Mandelate_racemase_N_dom"/>
</dbReference>
<evidence type="ECO:0000259" key="1">
    <source>
        <dbReference type="Pfam" id="PF02746"/>
    </source>
</evidence>
<dbReference type="Gene3D" id="3.20.20.120">
    <property type="entry name" value="Enolase-like C-terminal domain"/>
    <property type="match status" value="1"/>
</dbReference>
<dbReference type="InterPro" id="IPR036849">
    <property type="entry name" value="Enolase-like_C_sf"/>
</dbReference>
<dbReference type="EC" id="5.5.1.1" evidence="2"/>